<evidence type="ECO:0000256" key="1">
    <source>
        <dbReference type="ARBA" id="ARBA00001698"/>
    </source>
</evidence>
<dbReference type="Proteomes" id="UP000304864">
    <property type="component" value="Chromosome"/>
</dbReference>
<feature type="transmembrane region" description="Helical" evidence="19">
    <location>
        <begin position="176"/>
        <end position="195"/>
    </location>
</feature>
<keyword evidence="14" id="KW-0443">Lipid metabolism</keyword>
<keyword evidence="8" id="KW-1003">Cell membrane</keyword>
<dbReference type="KEGG" id="thig:FE785_05885"/>
<evidence type="ECO:0000256" key="2">
    <source>
        <dbReference type="ARBA" id="ARBA00004651"/>
    </source>
</evidence>
<feature type="transmembrane region" description="Helical" evidence="19">
    <location>
        <begin position="77"/>
        <end position="96"/>
    </location>
</feature>
<keyword evidence="15 19" id="KW-0472">Membrane</keyword>
<dbReference type="PROSITE" id="PS01315">
    <property type="entry name" value="CDS"/>
    <property type="match status" value="1"/>
</dbReference>
<evidence type="ECO:0000256" key="16">
    <source>
        <dbReference type="ARBA" id="ARBA00023209"/>
    </source>
</evidence>
<comment type="pathway">
    <text evidence="3 18">Phospholipid metabolism; CDP-diacylglycerol biosynthesis; CDP-diacylglycerol from sn-glycerol 3-phosphate: step 3/3.</text>
</comment>
<evidence type="ECO:0000256" key="3">
    <source>
        <dbReference type="ARBA" id="ARBA00005119"/>
    </source>
</evidence>
<keyword evidence="9" id="KW-0444">Lipid biosynthesis</keyword>
<evidence type="ECO:0000256" key="19">
    <source>
        <dbReference type="SAM" id="Phobius"/>
    </source>
</evidence>
<dbReference type="GO" id="GO:0005886">
    <property type="term" value="C:plasma membrane"/>
    <property type="evidence" value="ECO:0007669"/>
    <property type="project" value="UniProtKB-SubCell"/>
</dbReference>
<feature type="transmembrane region" description="Helical" evidence="19">
    <location>
        <begin position="108"/>
        <end position="127"/>
    </location>
</feature>
<dbReference type="RefSeq" id="WP_138564866.1">
    <property type="nucleotide sequence ID" value="NZ_CP040602.1"/>
</dbReference>
<name>A0A4P9K5V2_9GAMM</name>
<keyword evidence="12 18" id="KW-0548">Nucleotidyltransferase</keyword>
<evidence type="ECO:0000313" key="21">
    <source>
        <dbReference type="Proteomes" id="UP000304864"/>
    </source>
</evidence>
<keyword evidence="13 19" id="KW-1133">Transmembrane helix</keyword>
<protein>
    <recommendedName>
        <fullName evidence="7 18">Phosphatidate cytidylyltransferase</fullName>
        <ecNumber evidence="6 18">2.7.7.41</ecNumber>
    </recommendedName>
</protein>
<dbReference type="Pfam" id="PF01148">
    <property type="entry name" value="CTP_transf_1"/>
    <property type="match status" value="1"/>
</dbReference>
<feature type="transmembrane region" description="Helical" evidence="19">
    <location>
        <begin position="133"/>
        <end position="155"/>
    </location>
</feature>
<comment type="catalytic activity">
    <reaction evidence="1 18">
        <text>a 1,2-diacyl-sn-glycero-3-phosphate + CTP + H(+) = a CDP-1,2-diacyl-sn-glycerol + diphosphate</text>
        <dbReference type="Rhea" id="RHEA:16229"/>
        <dbReference type="ChEBI" id="CHEBI:15378"/>
        <dbReference type="ChEBI" id="CHEBI:33019"/>
        <dbReference type="ChEBI" id="CHEBI:37563"/>
        <dbReference type="ChEBI" id="CHEBI:58332"/>
        <dbReference type="ChEBI" id="CHEBI:58608"/>
        <dbReference type="EC" id="2.7.7.41"/>
    </reaction>
</comment>
<evidence type="ECO:0000256" key="4">
    <source>
        <dbReference type="ARBA" id="ARBA00005189"/>
    </source>
</evidence>
<keyword evidence="21" id="KW-1185">Reference proteome</keyword>
<keyword evidence="11 18" id="KW-0812">Transmembrane</keyword>
<proteinExistence type="inferred from homology"/>
<evidence type="ECO:0000256" key="9">
    <source>
        <dbReference type="ARBA" id="ARBA00022516"/>
    </source>
</evidence>
<dbReference type="GO" id="GO:0004605">
    <property type="term" value="F:phosphatidate cytidylyltransferase activity"/>
    <property type="evidence" value="ECO:0007669"/>
    <property type="project" value="UniProtKB-EC"/>
</dbReference>
<gene>
    <name evidence="20" type="ORF">FE785_05885</name>
</gene>
<evidence type="ECO:0000256" key="5">
    <source>
        <dbReference type="ARBA" id="ARBA00010185"/>
    </source>
</evidence>
<reference evidence="20 21" key="1">
    <citation type="submission" date="2019-05" db="EMBL/GenBank/DDBJ databases">
        <title>Thiomicrorhabdus sediminis sp. nov, a novel sulfur-oxidizing bacterium isolated from coastal sediment.</title>
        <authorList>
            <person name="Liu X."/>
        </authorList>
    </citation>
    <scope>NUCLEOTIDE SEQUENCE [LARGE SCALE GENOMIC DNA]</scope>
    <source>
        <strain evidence="20 21">G1</strain>
    </source>
</reference>
<feature type="transmembrane region" description="Helical" evidence="19">
    <location>
        <begin position="29"/>
        <end position="46"/>
    </location>
</feature>
<dbReference type="UniPathway" id="UPA00557">
    <property type="reaction ID" value="UER00614"/>
</dbReference>
<keyword evidence="16" id="KW-0594">Phospholipid biosynthesis</keyword>
<keyword evidence="17" id="KW-1208">Phospholipid metabolism</keyword>
<evidence type="ECO:0000256" key="11">
    <source>
        <dbReference type="ARBA" id="ARBA00022692"/>
    </source>
</evidence>
<evidence type="ECO:0000256" key="15">
    <source>
        <dbReference type="ARBA" id="ARBA00023136"/>
    </source>
</evidence>
<evidence type="ECO:0000256" key="6">
    <source>
        <dbReference type="ARBA" id="ARBA00012487"/>
    </source>
</evidence>
<evidence type="ECO:0000256" key="13">
    <source>
        <dbReference type="ARBA" id="ARBA00022989"/>
    </source>
</evidence>
<dbReference type="AlphaFoldDB" id="A0A4P9K5V2"/>
<dbReference type="PANTHER" id="PTHR46382:SF1">
    <property type="entry name" value="PHOSPHATIDATE CYTIDYLYLTRANSFERASE"/>
    <property type="match status" value="1"/>
</dbReference>
<evidence type="ECO:0000256" key="18">
    <source>
        <dbReference type="RuleBase" id="RU003938"/>
    </source>
</evidence>
<accession>A0A4P9K5V2</accession>
<feature type="transmembrane region" description="Helical" evidence="19">
    <location>
        <begin position="53"/>
        <end position="71"/>
    </location>
</feature>
<organism evidence="20 21">
    <name type="scientific">Thiomicrorhabdus sediminis</name>
    <dbReference type="NCBI Taxonomy" id="2580412"/>
    <lineage>
        <taxon>Bacteria</taxon>
        <taxon>Pseudomonadati</taxon>
        <taxon>Pseudomonadota</taxon>
        <taxon>Gammaproteobacteria</taxon>
        <taxon>Thiotrichales</taxon>
        <taxon>Piscirickettsiaceae</taxon>
        <taxon>Thiomicrorhabdus</taxon>
    </lineage>
</organism>
<comment type="similarity">
    <text evidence="5 18">Belongs to the CDS family.</text>
</comment>
<dbReference type="EMBL" id="CP040602">
    <property type="protein sequence ID" value="QCU90191.1"/>
    <property type="molecule type" value="Genomic_DNA"/>
</dbReference>
<evidence type="ECO:0000256" key="10">
    <source>
        <dbReference type="ARBA" id="ARBA00022679"/>
    </source>
</evidence>
<evidence type="ECO:0000256" key="7">
    <source>
        <dbReference type="ARBA" id="ARBA00019373"/>
    </source>
</evidence>
<evidence type="ECO:0000313" key="20">
    <source>
        <dbReference type="EMBL" id="QCU90191.1"/>
    </source>
</evidence>
<evidence type="ECO:0000256" key="17">
    <source>
        <dbReference type="ARBA" id="ARBA00023264"/>
    </source>
</evidence>
<evidence type="ECO:0000256" key="14">
    <source>
        <dbReference type="ARBA" id="ARBA00023098"/>
    </source>
</evidence>
<keyword evidence="10 18" id="KW-0808">Transferase</keyword>
<feature type="transmembrane region" description="Helical" evidence="19">
    <location>
        <begin position="201"/>
        <end position="219"/>
    </location>
</feature>
<evidence type="ECO:0000256" key="12">
    <source>
        <dbReference type="ARBA" id="ARBA00022695"/>
    </source>
</evidence>
<comment type="subcellular location">
    <subcellularLocation>
        <location evidence="2">Cell membrane</location>
        <topology evidence="2">Multi-pass membrane protein</topology>
    </subcellularLocation>
</comment>
<dbReference type="EC" id="2.7.7.41" evidence="6 18"/>
<evidence type="ECO:0000256" key="8">
    <source>
        <dbReference type="ARBA" id="ARBA00022475"/>
    </source>
</evidence>
<dbReference type="InterPro" id="IPR000374">
    <property type="entry name" value="PC_trans"/>
</dbReference>
<dbReference type="PANTHER" id="PTHR46382">
    <property type="entry name" value="PHOSPHATIDATE CYTIDYLYLTRANSFERASE"/>
    <property type="match status" value="1"/>
</dbReference>
<dbReference type="OrthoDB" id="9799199at2"/>
<comment type="pathway">
    <text evidence="4">Lipid metabolism.</text>
</comment>
<dbReference type="GO" id="GO:0016024">
    <property type="term" value="P:CDP-diacylglycerol biosynthetic process"/>
    <property type="evidence" value="ECO:0007669"/>
    <property type="project" value="UniProtKB-UniPathway"/>
</dbReference>
<sequence length="268" mass="29001">MLKQRVLTAIVLVALSVWGLFFTSQSVWHGLLLAVGFIAAWEWAGFARIDAQALRATYAMIVTLIANFATLQLADDILLFALALQLVFVVAVVTRYQRSHGAAGIQSMLLLLFVGVLLIVPFVVTMTKFRAEFGGLALLSTLALIWLMDSGAYFSGRKFGKDKLAVHVSPGKTWQGVYGGALVSFGGALLVALMFVSNGFVSLLIFALLLTLIAVYSVFGDLFESVLKRQVGLKDSGKILPGHGGVLDRIDSLLVAVPLFYLAWLAFL</sequence>